<dbReference type="GO" id="GO:0006817">
    <property type="term" value="P:phosphate ion transport"/>
    <property type="evidence" value="ECO:0007669"/>
    <property type="project" value="UniProtKB-KW"/>
</dbReference>
<evidence type="ECO:0000256" key="4">
    <source>
        <dbReference type="ARBA" id="ARBA00022448"/>
    </source>
</evidence>
<comment type="similarity">
    <text evidence="2 8">Belongs to the PhoU family.</text>
</comment>
<evidence type="ECO:0000256" key="3">
    <source>
        <dbReference type="ARBA" id="ARBA00011738"/>
    </source>
</evidence>
<dbReference type="RefSeq" id="WP_092211784.1">
    <property type="nucleotide sequence ID" value="NZ_FMUX01000011.1"/>
</dbReference>
<dbReference type="GO" id="GO:0045936">
    <property type="term" value="P:negative regulation of phosphate metabolic process"/>
    <property type="evidence" value="ECO:0007669"/>
    <property type="project" value="InterPro"/>
</dbReference>
<dbReference type="Pfam" id="PF01895">
    <property type="entry name" value="PhoU"/>
    <property type="match status" value="2"/>
</dbReference>
<dbReference type="InterPro" id="IPR026022">
    <property type="entry name" value="PhoU_dom"/>
</dbReference>
<feature type="domain" description="PhoU" evidence="9">
    <location>
        <begin position="121"/>
        <end position="204"/>
    </location>
</feature>
<sequence>MTIHLQRELDKIRRMLLSLGALTEDRFRLAIRALNEMDVDLAREIIGKDEEIDLKEVQIEEECLKVLALHQPVAGDLRSLVVVIKINNDLERIADQAVNIAVRIKTLATKKAPGFTYDYTAMAEKASLMLKMSLDAFVRQDDEMAEQVRLMDEEVDAMRNAAYDRIKEAISETPDDAGYLINLFLVSRHLERMADHATNIAEEVIYMRRGEIIRHTEAFD</sequence>
<dbReference type="SUPFAM" id="SSF109755">
    <property type="entry name" value="PhoU-like"/>
    <property type="match status" value="1"/>
</dbReference>
<evidence type="ECO:0000256" key="1">
    <source>
        <dbReference type="ARBA" id="ARBA00004496"/>
    </source>
</evidence>
<evidence type="ECO:0000256" key="7">
    <source>
        <dbReference type="ARBA" id="ARBA00056181"/>
    </source>
</evidence>
<dbReference type="FunFam" id="1.20.58.220:FF:000004">
    <property type="entry name" value="Phosphate-specific transport system accessory protein PhoU"/>
    <property type="match status" value="1"/>
</dbReference>
<dbReference type="PANTHER" id="PTHR42930">
    <property type="entry name" value="PHOSPHATE-SPECIFIC TRANSPORT SYSTEM ACCESSORY PROTEIN PHOU"/>
    <property type="match status" value="1"/>
</dbReference>
<dbReference type="OrthoDB" id="9814256at2"/>
<keyword evidence="6 8" id="KW-0592">Phosphate transport</keyword>
<gene>
    <name evidence="10" type="ORF">SAMN05216233_111172</name>
</gene>
<dbReference type="NCBIfam" id="TIGR02135">
    <property type="entry name" value="phoU_full"/>
    <property type="match status" value="1"/>
</dbReference>
<proteinExistence type="inferred from homology"/>
<evidence type="ECO:0000256" key="6">
    <source>
        <dbReference type="ARBA" id="ARBA00022592"/>
    </source>
</evidence>
<dbReference type="Proteomes" id="UP000198870">
    <property type="component" value="Unassembled WGS sequence"/>
</dbReference>
<evidence type="ECO:0000313" key="10">
    <source>
        <dbReference type="EMBL" id="SCY55650.1"/>
    </source>
</evidence>
<feature type="domain" description="PhoU" evidence="9">
    <location>
        <begin position="17"/>
        <end position="103"/>
    </location>
</feature>
<dbReference type="STRING" id="419481.SAMN05216233_111172"/>
<evidence type="ECO:0000313" key="11">
    <source>
        <dbReference type="Proteomes" id="UP000198870"/>
    </source>
</evidence>
<dbReference type="EMBL" id="FMUX01000011">
    <property type="protein sequence ID" value="SCY55650.1"/>
    <property type="molecule type" value="Genomic_DNA"/>
</dbReference>
<dbReference type="InterPro" id="IPR028366">
    <property type="entry name" value="PhoU"/>
</dbReference>
<evidence type="ECO:0000256" key="2">
    <source>
        <dbReference type="ARBA" id="ARBA00008107"/>
    </source>
</evidence>
<keyword evidence="11" id="KW-1185">Reference proteome</keyword>
<keyword evidence="4 8" id="KW-0813">Transport</keyword>
<evidence type="ECO:0000256" key="8">
    <source>
        <dbReference type="PIRNR" id="PIRNR003107"/>
    </source>
</evidence>
<keyword evidence="5 8" id="KW-0963">Cytoplasm</keyword>
<protein>
    <recommendedName>
        <fullName evidence="8">Phosphate-specific transport system accessory protein PhoU</fullName>
    </recommendedName>
</protein>
<comment type="subcellular location">
    <subcellularLocation>
        <location evidence="1 8">Cytoplasm</location>
    </subcellularLocation>
</comment>
<evidence type="ECO:0000256" key="5">
    <source>
        <dbReference type="ARBA" id="ARBA00022490"/>
    </source>
</evidence>
<accession>A0A1G5GWW8</accession>
<dbReference type="PIRSF" id="PIRSF003107">
    <property type="entry name" value="PhoU"/>
    <property type="match status" value="1"/>
</dbReference>
<dbReference type="GO" id="GO:0005737">
    <property type="term" value="C:cytoplasm"/>
    <property type="evidence" value="ECO:0007669"/>
    <property type="project" value="UniProtKB-SubCell"/>
</dbReference>
<dbReference type="InterPro" id="IPR038078">
    <property type="entry name" value="PhoU-like_sf"/>
</dbReference>
<comment type="function">
    <text evidence="7 8">Plays a role in the regulation of phosphate uptake.</text>
</comment>
<evidence type="ECO:0000259" key="9">
    <source>
        <dbReference type="Pfam" id="PF01895"/>
    </source>
</evidence>
<comment type="subunit">
    <text evidence="3 8">Homodimer.</text>
</comment>
<reference evidence="10 11" key="1">
    <citation type="submission" date="2016-10" db="EMBL/GenBank/DDBJ databases">
        <authorList>
            <person name="de Groot N.N."/>
        </authorList>
    </citation>
    <scope>NUCLEOTIDE SEQUENCE [LARGE SCALE GENOMIC DNA]</scope>
    <source>
        <strain evidence="10 11">AA1</strain>
    </source>
</reference>
<dbReference type="PANTHER" id="PTHR42930:SF3">
    <property type="entry name" value="PHOSPHATE-SPECIFIC TRANSPORT SYSTEM ACCESSORY PROTEIN PHOU"/>
    <property type="match status" value="1"/>
</dbReference>
<dbReference type="Gene3D" id="1.20.58.220">
    <property type="entry name" value="Phosphate transport system protein phou homolog 2, domain 2"/>
    <property type="match status" value="1"/>
</dbReference>
<organism evidence="10 11">
    <name type="scientific">Desulfoluna spongiiphila</name>
    <dbReference type="NCBI Taxonomy" id="419481"/>
    <lineage>
        <taxon>Bacteria</taxon>
        <taxon>Pseudomonadati</taxon>
        <taxon>Thermodesulfobacteriota</taxon>
        <taxon>Desulfobacteria</taxon>
        <taxon>Desulfobacterales</taxon>
        <taxon>Desulfolunaceae</taxon>
        <taxon>Desulfoluna</taxon>
    </lineage>
</organism>
<name>A0A1G5GWW8_9BACT</name>
<dbReference type="AlphaFoldDB" id="A0A1G5GWW8"/>
<dbReference type="GO" id="GO:0030643">
    <property type="term" value="P:intracellular phosphate ion homeostasis"/>
    <property type="evidence" value="ECO:0007669"/>
    <property type="project" value="InterPro"/>
</dbReference>